<gene>
    <name evidence="1" type="ORF">LIER_18911</name>
</gene>
<dbReference type="PANTHER" id="PTHR35317">
    <property type="entry name" value="OS04G0629600 PROTEIN"/>
    <property type="match status" value="1"/>
</dbReference>
<sequence>MEPYKEGGSITRSPQLDGKNYPYWKARMTAFLKSVDSKTWKSVIFGWTPPTKAAAEGGGRVVKTEVERTPAEDELALGNDKALNAIFTAVDPNVFKMISNCTIAKEAWEVLQTTYEGTAKVRMSRLQLTTRWETAKMEEDETITAYSTRINDMANEAFAL</sequence>
<evidence type="ECO:0000313" key="1">
    <source>
        <dbReference type="EMBL" id="GAA0162920.1"/>
    </source>
</evidence>
<protein>
    <recommendedName>
        <fullName evidence="3">Gag-pol polyprotein</fullName>
    </recommendedName>
</protein>
<dbReference type="AlphaFoldDB" id="A0AAV3QJT4"/>
<evidence type="ECO:0000313" key="2">
    <source>
        <dbReference type="Proteomes" id="UP001454036"/>
    </source>
</evidence>
<evidence type="ECO:0008006" key="3">
    <source>
        <dbReference type="Google" id="ProtNLM"/>
    </source>
</evidence>
<dbReference type="PANTHER" id="PTHR35317:SF28">
    <property type="entry name" value="ZINC FINGER, CCHC-TYPE, RIBONUCLEASE H-LIKE DOMAIN, GAG-PRE-INTEGRASE DOMAIN PROTEIN-RELATED"/>
    <property type="match status" value="1"/>
</dbReference>
<dbReference type="EMBL" id="BAABME010004596">
    <property type="protein sequence ID" value="GAA0162920.1"/>
    <property type="molecule type" value="Genomic_DNA"/>
</dbReference>
<organism evidence="1 2">
    <name type="scientific">Lithospermum erythrorhizon</name>
    <name type="common">Purple gromwell</name>
    <name type="synonym">Lithospermum officinale var. erythrorhizon</name>
    <dbReference type="NCBI Taxonomy" id="34254"/>
    <lineage>
        <taxon>Eukaryota</taxon>
        <taxon>Viridiplantae</taxon>
        <taxon>Streptophyta</taxon>
        <taxon>Embryophyta</taxon>
        <taxon>Tracheophyta</taxon>
        <taxon>Spermatophyta</taxon>
        <taxon>Magnoliopsida</taxon>
        <taxon>eudicotyledons</taxon>
        <taxon>Gunneridae</taxon>
        <taxon>Pentapetalae</taxon>
        <taxon>asterids</taxon>
        <taxon>lamiids</taxon>
        <taxon>Boraginales</taxon>
        <taxon>Boraginaceae</taxon>
        <taxon>Boraginoideae</taxon>
        <taxon>Lithospermeae</taxon>
        <taxon>Lithospermum</taxon>
    </lineage>
</organism>
<dbReference type="Proteomes" id="UP001454036">
    <property type="component" value="Unassembled WGS sequence"/>
</dbReference>
<keyword evidence="2" id="KW-1185">Reference proteome</keyword>
<name>A0AAV3QJT4_LITER</name>
<accession>A0AAV3QJT4</accession>
<proteinExistence type="predicted"/>
<comment type="caution">
    <text evidence="1">The sequence shown here is derived from an EMBL/GenBank/DDBJ whole genome shotgun (WGS) entry which is preliminary data.</text>
</comment>
<dbReference type="Pfam" id="PF14223">
    <property type="entry name" value="Retrotran_gag_2"/>
    <property type="match status" value="1"/>
</dbReference>
<reference evidence="1 2" key="1">
    <citation type="submission" date="2024-01" db="EMBL/GenBank/DDBJ databases">
        <title>The complete chloroplast genome sequence of Lithospermum erythrorhizon: insights into the phylogenetic relationship among Boraginaceae species and the maternal lineages of purple gromwells.</title>
        <authorList>
            <person name="Okada T."/>
            <person name="Watanabe K."/>
        </authorList>
    </citation>
    <scope>NUCLEOTIDE SEQUENCE [LARGE SCALE GENOMIC DNA]</scope>
</reference>